<gene>
    <name evidence="1" type="ORF">L6164_019549</name>
</gene>
<protein>
    <submittedName>
        <fullName evidence="1">Uncharacterized protein</fullName>
    </submittedName>
</protein>
<name>A0ACB9MVM4_BAUVA</name>
<evidence type="ECO:0000313" key="1">
    <source>
        <dbReference type="EMBL" id="KAI4327046.1"/>
    </source>
</evidence>
<organism evidence="1 2">
    <name type="scientific">Bauhinia variegata</name>
    <name type="common">Purple orchid tree</name>
    <name type="synonym">Phanera variegata</name>
    <dbReference type="NCBI Taxonomy" id="167791"/>
    <lineage>
        <taxon>Eukaryota</taxon>
        <taxon>Viridiplantae</taxon>
        <taxon>Streptophyta</taxon>
        <taxon>Embryophyta</taxon>
        <taxon>Tracheophyta</taxon>
        <taxon>Spermatophyta</taxon>
        <taxon>Magnoliopsida</taxon>
        <taxon>eudicotyledons</taxon>
        <taxon>Gunneridae</taxon>
        <taxon>Pentapetalae</taxon>
        <taxon>rosids</taxon>
        <taxon>fabids</taxon>
        <taxon>Fabales</taxon>
        <taxon>Fabaceae</taxon>
        <taxon>Cercidoideae</taxon>
        <taxon>Cercideae</taxon>
        <taxon>Bauhiniinae</taxon>
        <taxon>Bauhinia</taxon>
    </lineage>
</organism>
<accession>A0ACB9MVM4</accession>
<evidence type="ECO:0000313" key="2">
    <source>
        <dbReference type="Proteomes" id="UP000828941"/>
    </source>
</evidence>
<reference evidence="1 2" key="1">
    <citation type="journal article" date="2022" name="DNA Res.">
        <title>Chromosomal-level genome assembly of the orchid tree Bauhinia variegata (Leguminosae; Cercidoideae) supports the allotetraploid origin hypothesis of Bauhinia.</title>
        <authorList>
            <person name="Zhong Y."/>
            <person name="Chen Y."/>
            <person name="Zheng D."/>
            <person name="Pang J."/>
            <person name="Liu Y."/>
            <person name="Luo S."/>
            <person name="Meng S."/>
            <person name="Qian L."/>
            <person name="Wei D."/>
            <person name="Dai S."/>
            <person name="Zhou R."/>
        </authorList>
    </citation>
    <scope>NUCLEOTIDE SEQUENCE [LARGE SCALE GENOMIC DNA]</scope>
    <source>
        <strain evidence="1">BV-YZ2020</strain>
    </source>
</reference>
<sequence>MASTRIFISFVILAVSVPMISATEFVVGDEHGWTLGFDYQAWALGKEFHVGDTLVFKYPEGVHNVLRVNATGFQQCMAPASTQALTTGNDVITITSEGRKWYICGVGRHCEAGKMKLAITVQPWIASSPSPTQAPVSAAAGSSSFYSAWTLLILAVLMV</sequence>
<dbReference type="Proteomes" id="UP000828941">
    <property type="component" value="Chromosome 8"/>
</dbReference>
<keyword evidence="2" id="KW-1185">Reference proteome</keyword>
<dbReference type="EMBL" id="CM039433">
    <property type="protein sequence ID" value="KAI4327046.1"/>
    <property type="molecule type" value="Genomic_DNA"/>
</dbReference>
<proteinExistence type="predicted"/>
<comment type="caution">
    <text evidence="1">The sequence shown here is derived from an EMBL/GenBank/DDBJ whole genome shotgun (WGS) entry which is preliminary data.</text>
</comment>